<dbReference type="InterPro" id="IPR008927">
    <property type="entry name" value="6-PGluconate_DH-like_C_sf"/>
</dbReference>
<evidence type="ECO:0000313" key="5">
    <source>
        <dbReference type="Proteomes" id="UP000471648"/>
    </source>
</evidence>
<evidence type="ECO:0000256" key="1">
    <source>
        <dbReference type="ARBA" id="ARBA00007964"/>
    </source>
</evidence>
<gene>
    <name evidence="4" type="ORF">G3I39_18190</name>
</gene>
<dbReference type="GO" id="GO:0070403">
    <property type="term" value="F:NAD+ binding"/>
    <property type="evidence" value="ECO:0007669"/>
    <property type="project" value="InterPro"/>
</dbReference>
<evidence type="ECO:0000256" key="2">
    <source>
        <dbReference type="ARBA" id="ARBA00023002"/>
    </source>
</evidence>
<dbReference type="Pfam" id="PF20463">
    <property type="entry name" value="PDH_C"/>
    <property type="match status" value="1"/>
</dbReference>
<dbReference type="SUPFAM" id="SSF48179">
    <property type="entry name" value="6-phosphogluconate dehydrogenase C-terminal domain-like"/>
    <property type="match status" value="1"/>
</dbReference>
<comment type="similarity">
    <text evidence="1">Belongs to the prephenate/arogenate dehydrogenase family.</text>
</comment>
<evidence type="ECO:0000313" key="4">
    <source>
        <dbReference type="EMBL" id="NEB68968.1"/>
    </source>
</evidence>
<evidence type="ECO:0000259" key="3">
    <source>
        <dbReference type="PROSITE" id="PS51176"/>
    </source>
</evidence>
<organism evidence="4 5">
    <name type="scientific">Streptomyces microflavus</name>
    <name type="common">Streptomyces lipmanii</name>
    <dbReference type="NCBI Taxonomy" id="1919"/>
    <lineage>
        <taxon>Bacteria</taxon>
        <taxon>Bacillati</taxon>
        <taxon>Actinomycetota</taxon>
        <taxon>Actinomycetes</taxon>
        <taxon>Kitasatosporales</taxon>
        <taxon>Streptomycetaceae</taxon>
        <taxon>Streptomyces</taxon>
    </lineage>
</organism>
<dbReference type="InterPro" id="IPR036291">
    <property type="entry name" value="NAD(P)-bd_dom_sf"/>
</dbReference>
<dbReference type="Gene3D" id="1.10.3660.10">
    <property type="entry name" value="6-phosphogluconate dehydrogenase C-terminal like domain"/>
    <property type="match status" value="1"/>
</dbReference>
<dbReference type="Gene3D" id="3.40.50.720">
    <property type="entry name" value="NAD(P)-binding Rossmann-like Domain"/>
    <property type="match status" value="1"/>
</dbReference>
<dbReference type="GO" id="GO:0008977">
    <property type="term" value="F:prephenate dehydrogenase (NAD+) activity"/>
    <property type="evidence" value="ECO:0007669"/>
    <property type="project" value="UniProtKB-EC"/>
</dbReference>
<dbReference type="Proteomes" id="UP000471648">
    <property type="component" value="Unassembled WGS sequence"/>
</dbReference>
<dbReference type="NCBIfam" id="NF005109">
    <property type="entry name" value="PRK06545.2-1"/>
    <property type="match status" value="1"/>
</dbReference>
<dbReference type="InterPro" id="IPR003099">
    <property type="entry name" value="Prephen_DH"/>
</dbReference>
<dbReference type="InterPro" id="IPR046825">
    <property type="entry name" value="PDH_C"/>
</dbReference>
<dbReference type="EMBL" id="JAAGME010000798">
    <property type="protein sequence ID" value="NEB68968.1"/>
    <property type="molecule type" value="Genomic_DNA"/>
</dbReference>
<accession>A0A6N9VCJ7</accession>
<proteinExistence type="inferred from homology"/>
<dbReference type="AlphaFoldDB" id="A0A6N9VCJ7"/>
<feature type="domain" description="Prephenate/arogenate dehydrogenase" evidence="3">
    <location>
        <begin position="2"/>
        <end position="279"/>
    </location>
</feature>
<dbReference type="InterPro" id="IPR050812">
    <property type="entry name" value="Preph/Arog_dehydrog"/>
</dbReference>
<dbReference type="InterPro" id="IPR046826">
    <property type="entry name" value="PDH_N"/>
</dbReference>
<dbReference type="GO" id="GO:0006571">
    <property type="term" value="P:tyrosine biosynthetic process"/>
    <property type="evidence" value="ECO:0007669"/>
    <property type="project" value="InterPro"/>
</dbReference>
<dbReference type="PANTHER" id="PTHR21363:SF0">
    <property type="entry name" value="PREPHENATE DEHYDROGENASE [NADP(+)]"/>
    <property type="match status" value="1"/>
</dbReference>
<dbReference type="PANTHER" id="PTHR21363">
    <property type="entry name" value="PREPHENATE DEHYDROGENASE"/>
    <property type="match status" value="1"/>
</dbReference>
<dbReference type="GO" id="GO:0004665">
    <property type="term" value="F:prephenate dehydrogenase (NADP+) activity"/>
    <property type="evidence" value="ECO:0007669"/>
    <property type="project" value="InterPro"/>
</dbReference>
<protein>
    <submittedName>
        <fullName evidence="4">Prephenate dehydrogenase</fullName>
        <ecNumber evidence="4">1.3.1.12</ecNumber>
    </submittedName>
</protein>
<dbReference type="RefSeq" id="WP_164357630.1">
    <property type="nucleotide sequence ID" value="NZ_JAAGME010000798.1"/>
</dbReference>
<name>A0A6N9VCJ7_STRMI</name>
<dbReference type="Pfam" id="PF02153">
    <property type="entry name" value="PDH_N"/>
    <property type="match status" value="1"/>
</dbReference>
<dbReference type="EC" id="1.3.1.12" evidence="4"/>
<dbReference type="PROSITE" id="PS51176">
    <property type="entry name" value="PDH_ADH"/>
    <property type="match status" value="1"/>
</dbReference>
<sequence length="384" mass="39451">MRSAAVVGTGLIGTSVALALTARGVVVHLQDADADAARIAEARGAGTTALPSGPVDLAILAVPPSQVAAVLEQQQGRSLARSYTDVTSVKRGPEDEVAGGRGDAATFVGGHPMAGAERSGPWAASATLFEGRPWALTPLPRTSRATVNHALELVSLCGAVPILMESGAHDHAVAVVSHTPHLVAALVAGQLAGIPEDAVRLAGQGVRDVTRIADGDPRLWTQILQANAATVADVLEGVGRDLDEAVDALRAMDGACGDGQRSAAARITRLLELGREGRGRISGKHGGPPAVFTPVRVHIGDRPGELSQLLAEAAADDINVEDMTIEHAHEGSTGVVELAVAGSAAVTLARRLTERGWNVQQVPLSGPDRRQFSGEQLLRPAGLG</sequence>
<dbReference type="NCBIfam" id="NF005112">
    <property type="entry name" value="PRK06545.2-4"/>
    <property type="match status" value="1"/>
</dbReference>
<comment type="caution">
    <text evidence="4">The sequence shown here is derived from an EMBL/GenBank/DDBJ whole genome shotgun (WGS) entry which is preliminary data.</text>
</comment>
<dbReference type="SUPFAM" id="SSF51735">
    <property type="entry name" value="NAD(P)-binding Rossmann-fold domains"/>
    <property type="match status" value="1"/>
</dbReference>
<reference evidence="4 5" key="1">
    <citation type="submission" date="2020-01" db="EMBL/GenBank/DDBJ databases">
        <title>Insect and environment-associated Actinomycetes.</title>
        <authorList>
            <person name="Currrie C."/>
            <person name="Chevrette M."/>
            <person name="Carlson C."/>
            <person name="Stubbendieck R."/>
            <person name="Wendt-Pienkowski E."/>
        </authorList>
    </citation>
    <scope>NUCLEOTIDE SEQUENCE [LARGE SCALE GENOMIC DNA]</scope>
    <source>
        <strain evidence="4 5">SID14438</strain>
    </source>
</reference>
<keyword evidence="2 4" id="KW-0560">Oxidoreductase</keyword>